<evidence type="ECO:0000256" key="13">
    <source>
        <dbReference type="ARBA" id="ARBA00047995"/>
    </source>
</evidence>
<proteinExistence type="inferred from homology"/>
<feature type="region of interest" description="Disordered" evidence="14">
    <location>
        <begin position="926"/>
        <end position="1000"/>
    </location>
</feature>
<evidence type="ECO:0000256" key="14">
    <source>
        <dbReference type="SAM" id="MobiDB-lite"/>
    </source>
</evidence>
<evidence type="ECO:0000256" key="9">
    <source>
        <dbReference type="ARBA" id="ARBA00022840"/>
    </source>
</evidence>
<dbReference type="PANTHER" id="PTHR46357">
    <property type="entry name" value="TRANSCRIPTIONAL REGULATOR ATRX"/>
    <property type="match status" value="1"/>
</dbReference>
<dbReference type="GO" id="GO:0005721">
    <property type="term" value="C:pericentric heterochromatin"/>
    <property type="evidence" value="ECO:0007669"/>
    <property type="project" value="TreeGrafter"/>
</dbReference>
<feature type="compositionally biased region" description="Basic residues" evidence="14">
    <location>
        <begin position="953"/>
        <end position="962"/>
    </location>
</feature>
<keyword evidence="4" id="KW-0547">Nucleotide-binding</keyword>
<feature type="region of interest" description="Disordered" evidence="14">
    <location>
        <begin position="781"/>
        <end position="834"/>
    </location>
</feature>
<evidence type="ECO:0000256" key="1">
    <source>
        <dbReference type="ARBA" id="ARBA00004123"/>
    </source>
</evidence>
<keyword evidence="12" id="KW-0539">Nucleus</keyword>
<keyword evidence="9" id="KW-0067">ATP-binding</keyword>
<keyword evidence="11" id="KW-0234">DNA repair</keyword>
<dbReference type="EMBL" id="GEBQ01031283">
    <property type="protein sequence ID" value="JAT08694.1"/>
    <property type="molecule type" value="Transcribed_RNA"/>
</dbReference>
<dbReference type="AlphaFoldDB" id="A0A1B6KBX6"/>
<evidence type="ECO:0000256" key="5">
    <source>
        <dbReference type="ARBA" id="ARBA00022763"/>
    </source>
</evidence>
<dbReference type="GO" id="GO:0006338">
    <property type="term" value="P:chromatin remodeling"/>
    <property type="evidence" value="ECO:0007669"/>
    <property type="project" value="TreeGrafter"/>
</dbReference>
<feature type="compositionally biased region" description="Basic and acidic residues" evidence="14">
    <location>
        <begin position="963"/>
        <end position="983"/>
    </location>
</feature>
<feature type="compositionally biased region" description="Basic residues" evidence="14">
    <location>
        <begin position="781"/>
        <end position="795"/>
    </location>
</feature>
<comment type="subcellular location">
    <subcellularLocation>
        <location evidence="1">Nucleus</location>
    </subcellularLocation>
</comment>
<evidence type="ECO:0000256" key="2">
    <source>
        <dbReference type="ARBA" id="ARBA00007025"/>
    </source>
</evidence>
<feature type="compositionally biased region" description="Basic residues" evidence="14">
    <location>
        <begin position="926"/>
        <end position="945"/>
    </location>
</feature>
<dbReference type="GO" id="GO:0006281">
    <property type="term" value="P:DNA repair"/>
    <property type="evidence" value="ECO:0007669"/>
    <property type="project" value="UniProtKB-KW"/>
</dbReference>
<protein>
    <recommendedName>
        <fullName evidence="15">PHD-type domain-containing protein</fullName>
    </recommendedName>
</protein>
<dbReference type="GO" id="GO:0005524">
    <property type="term" value="F:ATP binding"/>
    <property type="evidence" value="ECO:0007669"/>
    <property type="project" value="UniProtKB-KW"/>
</dbReference>
<dbReference type="GO" id="GO:0016787">
    <property type="term" value="F:hydrolase activity"/>
    <property type="evidence" value="ECO:0007669"/>
    <property type="project" value="UniProtKB-KW"/>
</dbReference>
<keyword evidence="3" id="KW-0479">Metal-binding</keyword>
<reference evidence="16" key="1">
    <citation type="submission" date="2015-11" db="EMBL/GenBank/DDBJ databases">
        <title>De novo transcriptome assembly of four potential Pierce s Disease insect vectors from Arizona vineyards.</title>
        <authorList>
            <person name="Tassone E.E."/>
        </authorList>
    </citation>
    <scope>NUCLEOTIDE SEQUENCE</scope>
</reference>
<comment type="similarity">
    <text evidence="2">Belongs to the SNF2/RAD54 helicase family.</text>
</comment>
<dbReference type="GO" id="GO:0008270">
    <property type="term" value="F:zinc ion binding"/>
    <property type="evidence" value="ECO:0007669"/>
    <property type="project" value="UniProtKB-KW"/>
</dbReference>
<evidence type="ECO:0000259" key="15">
    <source>
        <dbReference type="PROSITE" id="PS51533"/>
    </source>
</evidence>
<dbReference type="GO" id="GO:0031490">
    <property type="term" value="F:chromatin DNA binding"/>
    <property type="evidence" value="ECO:0007669"/>
    <property type="project" value="TreeGrafter"/>
</dbReference>
<keyword evidence="8" id="KW-0862">Zinc</keyword>
<dbReference type="InterPro" id="IPR025766">
    <property type="entry name" value="ADD"/>
</dbReference>
<dbReference type="GO" id="GO:0003678">
    <property type="term" value="F:DNA helicase activity"/>
    <property type="evidence" value="ECO:0007669"/>
    <property type="project" value="UniProtKB-EC"/>
</dbReference>
<evidence type="ECO:0000313" key="16">
    <source>
        <dbReference type="EMBL" id="JAT08694.1"/>
    </source>
</evidence>
<gene>
    <name evidence="16" type="ORF">g.14829</name>
</gene>
<evidence type="ECO:0000256" key="6">
    <source>
        <dbReference type="ARBA" id="ARBA00022771"/>
    </source>
</evidence>
<feature type="region of interest" description="Disordered" evidence="14">
    <location>
        <begin position="1"/>
        <end position="21"/>
    </location>
</feature>
<feature type="region of interest" description="Disordered" evidence="14">
    <location>
        <begin position="282"/>
        <end position="319"/>
    </location>
</feature>
<name>A0A1B6KBX6_9HEMI</name>
<evidence type="ECO:0000256" key="8">
    <source>
        <dbReference type="ARBA" id="ARBA00022833"/>
    </source>
</evidence>
<dbReference type="GO" id="GO:0005634">
    <property type="term" value="C:nucleus"/>
    <property type="evidence" value="ECO:0007669"/>
    <property type="project" value="UniProtKB-SubCell"/>
</dbReference>
<feature type="compositionally biased region" description="Polar residues" evidence="14">
    <location>
        <begin position="809"/>
        <end position="820"/>
    </location>
</feature>
<keyword evidence="6" id="KW-0863">Zinc-finger</keyword>
<dbReference type="PANTHER" id="PTHR46357:SF1">
    <property type="entry name" value="TRANSCRIPTIONAL REGULATOR ATRX"/>
    <property type="match status" value="1"/>
</dbReference>
<sequence>GEPEFVLEEPAPPDNLGQPQIVNPLEPVITVSEGRDPGEDFSLSNWKNNSVSQEEVLYRLKFETEHPNLLKTFRLHCTVCDRHLGTAGSEARAKVRLHPKLGVLMCSYCYSNAQSDIRRSSCFWCRRVEGIHFLCSSCPLKFCEMCVKRNFGPYWNTLISDNRNWQCFLCNDRPIWPHRAIAHILLSHYSQLNRKKYMLDMNAINNTDDPLFFTRDLSACCKSATASSSDLSPIAQSQSLGSAMAEVLPPISPLLASNNNPLSLPTESSNARLNKKTVPNLLRPAQGNLPRPVQLIRPRPDEAEPIPSRPDEPIPQRPSEPQMLVVKEQPKGNIYVQAPLGVPSVTLNTGTQYIHNVYPGKNYVVVQPPRPEEISPLSRSQCGNDSLSEASLSNAQRFTIHHRPKHTTPTFVDCSVPSRMFSNNVPKCETFSVSGEVSESIDDVRTEQNVHILPGGMVVTNRIDESGRMIVPDQPQESVPEKEESVRELSVKEKLRERIQRRPMPKSKKQSLLRALLMNESVETMKKQLQGVDTSNSIPNTPQFQVISVDSNESDKDIEGPILKSIIQTATERLLSIQKQNVVPQGSNASEVGLSDSDSRFQQGTENILVTSGESDVPKIKIKTLKELQGIQENNDIEGNFQEPIRNSQVSELIENLESTNVSSHPAEIKEAKILNDVNVTGLKQGIIEASRTLINTQKKFKELAKVISSNHSYHIDQAVNLVSTFQEILKSCSKKIDVIDRNVKTQYGHLIPNNDIDSILKSIKNSSGITVESDGIKRKRKIKRSKIHPKRRKSLSATDLNREEVSEIDNSSMEMSESNGLDRELPAESRQQTRVSDQIENCYFAGDNPIKRTRDLVDFNPLGKKVILGTPEVTKEDLERFPDNDNWSLPTRQVSSLDNASLQENNPVMKELLKRQNILRHSVKKRSMWDTKRRKRYYTKKGAKYNKSGVVGKRRGRPPKQRSKDDVIYSDQRPKPAIDPRLRSRQSSQKRPLRSSEKKRSDECIVSYLPANYVIKPCSVVIHKLNDKIVMLLEKRFRDDN</sequence>
<evidence type="ECO:0000256" key="10">
    <source>
        <dbReference type="ARBA" id="ARBA00023125"/>
    </source>
</evidence>
<accession>A0A1B6KBX6</accession>
<keyword evidence="10" id="KW-0238">DNA-binding</keyword>
<feature type="non-terminal residue" evidence="16">
    <location>
        <position position="1"/>
    </location>
</feature>
<evidence type="ECO:0000256" key="4">
    <source>
        <dbReference type="ARBA" id="ARBA00022741"/>
    </source>
</evidence>
<comment type="catalytic activity">
    <reaction evidence="13">
        <text>ATP + H2O = ADP + phosphate + H(+)</text>
        <dbReference type="Rhea" id="RHEA:13065"/>
        <dbReference type="ChEBI" id="CHEBI:15377"/>
        <dbReference type="ChEBI" id="CHEBI:15378"/>
        <dbReference type="ChEBI" id="CHEBI:30616"/>
        <dbReference type="ChEBI" id="CHEBI:43474"/>
        <dbReference type="ChEBI" id="CHEBI:456216"/>
        <dbReference type="EC" id="3.6.4.12"/>
    </reaction>
</comment>
<evidence type="ECO:0000256" key="7">
    <source>
        <dbReference type="ARBA" id="ARBA00022801"/>
    </source>
</evidence>
<dbReference type="InterPro" id="IPR052131">
    <property type="entry name" value="ATRX_domain-containing"/>
</dbReference>
<evidence type="ECO:0000256" key="3">
    <source>
        <dbReference type="ARBA" id="ARBA00022723"/>
    </source>
</evidence>
<organism evidence="16">
    <name type="scientific">Graphocephala atropunctata</name>
    <dbReference type="NCBI Taxonomy" id="36148"/>
    <lineage>
        <taxon>Eukaryota</taxon>
        <taxon>Metazoa</taxon>
        <taxon>Ecdysozoa</taxon>
        <taxon>Arthropoda</taxon>
        <taxon>Hexapoda</taxon>
        <taxon>Insecta</taxon>
        <taxon>Pterygota</taxon>
        <taxon>Neoptera</taxon>
        <taxon>Paraneoptera</taxon>
        <taxon>Hemiptera</taxon>
        <taxon>Auchenorrhyncha</taxon>
        <taxon>Membracoidea</taxon>
        <taxon>Cicadellidae</taxon>
        <taxon>Cicadellinae</taxon>
        <taxon>Cicadellini</taxon>
        <taxon>Graphocephala</taxon>
    </lineage>
</organism>
<dbReference type="PROSITE" id="PS51533">
    <property type="entry name" value="ADD"/>
    <property type="match status" value="1"/>
</dbReference>
<dbReference type="GO" id="GO:0031297">
    <property type="term" value="P:replication fork processing"/>
    <property type="evidence" value="ECO:0007669"/>
    <property type="project" value="TreeGrafter"/>
</dbReference>
<feature type="domain" description="PHD-type" evidence="15">
    <location>
        <begin position="65"/>
        <end position="198"/>
    </location>
</feature>
<evidence type="ECO:0000256" key="11">
    <source>
        <dbReference type="ARBA" id="ARBA00023204"/>
    </source>
</evidence>
<keyword evidence="5" id="KW-0227">DNA damage</keyword>
<evidence type="ECO:0000256" key="12">
    <source>
        <dbReference type="ARBA" id="ARBA00023242"/>
    </source>
</evidence>
<keyword evidence="7" id="KW-0378">Hydrolase</keyword>